<dbReference type="EMBL" id="AP026563">
    <property type="protein sequence ID" value="BDP44679.1"/>
    <property type="molecule type" value="Genomic_DNA"/>
</dbReference>
<sequence>MVTYTSESAVMTEDSQRVVRVREQAAPGATLKSSVIVGGVTQTGRRTRGQASMPDQRER</sequence>
<name>A0ABM8ALQ4_9DEIO</name>
<organism evidence="2 3">
    <name type="scientific">Deinococcus aetherius</name>
    <dbReference type="NCBI Taxonomy" id="200252"/>
    <lineage>
        <taxon>Bacteria</taxon>
        <taxon>Thermotogati</taxon>
        <taxon>Deinococcota</taxon>
        <taxon>Deinococci</taxon>
        <taxon>Deinococcales</taxon>
        <taxon>Deinococcaceae</taxon>
        <taxon>Deinococcus</taxon>
    </lineage>
</organism>
<feature type="region of interest" description="Disordered" evidence="1">
    <location>
        <begin position="38"/>
        <end position="59"/>
    </location>
</feature>
<geneLocation type="plasmid" evidence="2 3">
    <name>pDAETH-3</name>
</geneLocation>
<dbReference type="Proteomes" id="UP001064971">
    <property type="component" value="Plasmid pDAETH-3"/>
</dbReference>
<keyword evidence="2" id="KW-0614">Plasmid</keyword>
<evidence type="ECO:0000256" key="1">
    <source>
        <dbReference type="SAM" id="MobiDB-lite"/>
    </source>
</evidence>
<gene>
    <name evidence="2" type="ORF">DAETH_46480</name>
</gene>
<accession>A0ABM8ALQ4</accession>
<reference evidence="2" key="1">
    <citation type="submission" date="2022-07" db="EMBL/GenBank/DDBJ databases">
        <title>Complete Genome Sequence of the Radioresistant Bacterium Deinococcus aetherius ST0316, Isolated from the Air Dust collected in Lower Stratosphere above Japan.</title>
        <authorList>
            <person name="Satoh K."/>
            <person name="Hagiwara K."/>
            <person name="Katsumata K."/>
            <person name="Kubo A."/>
            <person name="Yokobori S."/>
            <person name="Yamagishi A."/>
            <person name="Oono Y."/>
            <person name="Narumi I."/>
        </authorList>
    </citation>
    <scope>NUCLEOTIDE SEQUENCE</scope>
    <source>
        <strain evidence="2">ST0316</strain>
        <plasmid evidence="2">pDAETH-3</plasmid>
    </source>
</reference>
<evidence type="ECO:0000313" key="3">
    <source>
        <dbReference type="Proteomes" id="UP001064971"/>
    </source>
</evidence>
<proteinExistence type="predicted"/>
<evidence type="ECO:0000313" key="2">
    <source>
        <dbReference type="EMBL" id="BDP44679.1"/>
    </source>
</evidence>
<protein>
    <submittedName>
        <fullName evidence="2">Uncharacterized protein</fullName>
    </submittedName>
</protein>
<keyword evidence="3" id="KW-1185">Reference proteome</keyword>